<accession>A0A0M9VUY4</accession>
<keyword evidence="2" id="KW-0175">Coiled coil</keyword>
<evidence type="ECO:0000256" key="2">
    <source>
        <dbReference type="SAM" id="Coils"/>
    </source>
</evidence>
<keyword evidence="1" id="KW-0479">Metal-binding</keyword>
<dbReference type="EMBL" id="LGSR01000017">
    <property type="protein sequence ID" value="KOS20419.1"/>
    <property type="molecule type" value="Genomic_DNA"/>
</dbReference>
<proteinExistence type="predicted"/>
<dbReference type="Proteomes" id="UP000053831">
    <property type="component" value="Unassembled WGS sequence"/>
</dbReference>
<comment type="caution">
    <text evidence="5">The sequence shown here is derived from an EMBL/GenBank/DDBJ whole genome shotgun (WGS) entry which is preliminary data.</text>
</comment>
<name>A0A0M9VUY4_ESCWE</name>
<feature type="domain" description="C3H1-type" evidence="4">
    <location>
        <begin position="389"/>
        <end position="418"/>
    </location>
</feature>
<dbReference type="PANTHER" id="PTHR37543">
    <property type="entry name" value="CCCH ZINC FINGER DNA BINDING PROTEIN (AFU_ORTHOLOGUE AFUA_5G12760)"/>
    <property type="match status" value="1"/>
</dbReference>
<protein>
    <recommendedName>
        <fullName evidence="4">C3H1-type domain-containing protein</fullName>
    </recommendedName>
</protein>
<keyword evidence="1" id="KW-0863">Zinc-finger</keyword>
<sequence>MGSSSGSPRSRPRESSTTPLLIRGGGLQELVEYCQSLIEKCNDQERQLRVAEYDDQANTETRRRIQRELAETRASHEELVKENETIKNRNPYIAVLIDGDGLMFQNSWIEGGIEGGKKAATALRSFVADTFGKDIEGLEIIVKVVVNLTGLERVLEKGPLPHSPSKLKEFSVGFTQAKTSFDFIDVGFGKERADSKIREQAKWHLRNYNCRHVVLGISHDSGYAPVLDEIFHDDAMRQRVSVLEGVPTHKDIKKTRVNIVRAGPDLFRKDKITIPNHQGPSGPNNSDPPPAPKPSPPAANAIKATAASARSSPPIPKPDNAGTKVTAAASRRPSGAALTPQVQAGQTAQSSPEHRLCPPLQPDWNPGPKGFDPSVQYVPAVLEAVKARKDSDRLCMFRYINGKCGKSNKKCHFIHDYNISEEEKKALMVLARQTACKNGQECPFPGHSPSAHEIHRDRALSGYQILN</sequence>
<feature type="compositionally biased region" description="Pro residues" evidence="3">
    <location>
        <begin position="286"/>
        <end position="297"/>
    </location>
</feature>
<keyword evidence="1" id="KW-0862">Zinc</keyword>
<dbReference type="AlphaFoldDB" id="A0A0M9VUY4"/>
<dbReference type="PROSITE" id="PS50103">
    <property type="entry name" value="ZF_C3H1"/>
    <property type="match status" value="1"/>
</dbReference>
<dbReference type="InterPro" id="IPR000571">
    <property type="entry name" value="Znf_CCCH"/>
</dbReference>
<reference evidence="5 6" key="1">
    <citation type="submission" date="2015-07" db="EMBL/GenBank/DDBJ databases">
        <title>The genome of the fungus Escovopsis weberi, a specialized disease agent of ant agriculture.</title>
        <authorList>
            <person name="de Man T.J."/>
            <person name="Stajich J.E."/>
            <person name="Kubicek C.P."/>
            <person name="Chenthamara K."/>
            <person name="Atanasova L."/>
            <person name="Druzhinina I.S."/>
            <person name="Birnbaum S."/>
            <person name="Barribeau S.M."/>
            <person name="Teiling C."/>
            <person name="Suen G."/>
            <person name="Currie C."/>
            <person name="Gerardo N.M."/>
        </authorList>
    </citation>
    <scope>NUCLEOTIDE SEQUENCE [LARGE SCALE GENOMIC DNA]</scope>
</reference>
<feature type="region of interest" description="Disordered" evidence="3">
    <location>
        <begin position="1"/>
        <end position="20"/>
    </location>
</feature>
<dbReference type="InterPro" id="IPR057683">
    <property type="entry name" value="DUF7923"/>
</dbReference>
<dbReference type="PANTHER" id="PTHR37543:SF1">
    <property type="entry name" value="CCCH ZINC FINGER DNA BINDING PROTEIN (AFU_ORTHOLOGUE AFUA_5G12760)"/>
    <property type="match status" value="1"/>
</dbReference>
<dbReference type="Gene3D" id="4.10.1000.10">
    <property type="entry name" value="Zinc finger, CCCH-type"/>
    <property type="match status" value="1"/>
</dbReference>
<evidence type="ECO:0000259" key="4">
    <source>
        <dbReference type="PROSITE" id="PS50103"/>
    </source>
</evidence>
<dbReference type="Pfam" id="PF25540">
    <property type="entry name" value="DUF7923"/>
    <property type="match status" value="1"/>
</dbReference>
<feature type="zinc finger region" description="C3H1-type" evidence="1">
    <location>
        <begin position="389"/>
        <end position="418"/>
    </location>
</feature>
<evidence type="ECO:0000313" key="5">
    <source>
        <dbReference type="EMBL" id="KOS20419.1"/>
    </source>
</evidence>
<keyword evidence="6" id="KW-1185">Reference proteome</keyword>
<evidence type="ECO:0000256" key="1">
    <source>
        <dbReference type="PROSITE-ProRule" id="PRU00723"/>
    </source>
</evidence>
<feature type="compositionally biased region" description="Low complexity" evidence="3">
    <location>
        <begin position="1"/>
        <end position="19"/>
    </location>
</feature>
<organism evidence="5 6">
    <name type="scientific">Escovopsis weberi</name>
    <dbReference type="NCBI Taxonomy" id="150374"/>
    <lineage>
        <taxon>Eukaryota</taxon>
        <taxon>Fungi</taxon>
        <taxon>Dikarya</taxon>
        <taxon>Ascomycota</taxon>
        <taxon>Pezizomycotina</taxon>
        <taxon>Sordariomycetes</taxon>
        <taxon>Hypocreomycetidae</taxon>
        <taxon>Hypocreales</taxon>
        <taxon>Hypocreaceae</taxon>
        <taxon>Escovopsis</taxon>
    </lineage>
</organism>
<dbReference type="GO" id="GO:0008270">
    <property type="term" value="F:zinc ion binding"/>
    <property type="evidence" value="ECO:0007669"/>
    <property type="project" value="UniProtKB-KW"/>
</dbReference>
<feature type="region of interest" description="Disordered" evidence="3">
    <location>
        <begin position="268"/>
        <end position="363"/>
    </location>
</feature>
<evidence type="ECO:0000256" key="3">
    <source>
        <dbReference type="SAM" id="MobiDB-lite"/>
    </source>
</evidence>
<dbReference type="OrthoDB" id="3512845at2759"/>
<feature type="compositionally biased region" description="Polar residues" evidence="3">
    <location>
        <begin position="340"/>
        <end position="351"/>
    </location>
</feature>
<dbReference type="STRING" id="150374.A0A0M9VUY4"/>
<evidence type="ECO:0000313" key="6">
    <source>
        <dbReference type="Proteomes" id="UP000053831"/>
    </source>
</evidence>
<gene>
    <name evidence="5" type="ORF">ESCO_005444</name>
</gene>
<feature type="coiled-coil region" evidence="2">
    <location>
        <begin position="27"/>
        <end position="89"/>
    </location>
</feature>
<feature type="compositionally biased region" description="Low complexity" evidence="3">
    <location>
        <begin position="298"/>
        <end position="312"/>
    </location>
</feature>